<sequence>MADQGMLSLFGEDAGLFSDGLDVLGDFPQQPTPAQSNPLGQQTNTSLNHEHQGNRQPKLGQLYDHGTYTGYDQPGAPRSRMMAQNGPSQGPPNVNMNGMGSHYHNNPTNSSNPHHGYSGDAGGAGGGGGVWGQQQQSRSTYQQPPTQPGGGPNQIGGYQLSQGNYGGMQGPPAPTARMNQHYPPQSVAHPPAQEPSHYLGHVGIGGTQLRHPQSQPQTYPNMGHTPRYPHSPSRQPPHPHQHQQAMGCFGSTQYPGYHAQYGAVGSGMGHGANANININTNTSQAMGPGQLGQRFNQGSGTATGQQSQRYPPGLPHQPQPHQTHSAQMQQQGQPMHPLNHPQNLPQPQNQPQSHLAPPTQGSYPPPSSMSPMRVLGTPTPPPQQGRPPSAGLAGPPEIRTPQTPLSPAPHIHHGHGWIHTSESLFIHSFSVLSLSLPATHLDFVSPLQKSNDLLLSQFSKPKQKRHRCRNPSKIDINTLTGEERVPVVNRRNGRKMGGAMAPPMKELPRWLLDNPEFSVAPDWTDIVKQSGFLPEAMFDRLLTGPVVREEGVRRRGRRPKSEIAKAAAAAQAAQASGGINPLLLNSLFGGMDLSSLQSLQSLHLAAGLLSFPPPTDPKQAAASTAAASMLPLMLPSMGALPNMAAALPNMFGLGGLVGDEEEENEAEATDLSAEASINGDAVALLTAAGMTANSLAFNPFLLSTMAPGLLYPSMFLPPGLSGLSLSGFPTASTLAELQSAMAGALAGNVVTTNLPGEEKNDGAPREEEEEEEEEESDMAEEKEDGAKETRGEDRGLAGEEEEMVPLKDMSD</sequence>
<evidence type="ECO:0000256" key="1">
    <source>
        <dbReference type="ARBA" id="ARBA00004123"/>
    </source>
</evidence>
<keyword evidence="9" id="KW-1185">Reference proteome</keyword>
<comment type="similarity">
    <text evidence="2">Belongs to the SNF2/RAD54 helicase family.</text>
</comment>
<evidence type="ECO:0000313" key="8">
    <source>
        <dbReference type="Ensembl" id="ENSMMOP00000028523.1"/>
    </source>
</evidence>
<reference evidence="8" key="2">
    <citation type="submission" date="2025-09" db="UniProtKB">
        <authorList>
            <consortium name="Ensembl"/>
        </authorList>
    </citation>
    <scope>IDENTIFICATION</scope>
</reference>
<feature type="compositionally biased region" description="Basic and acidic residues" evidence="6">
    <location>
        <begin position="784"/>
        <end position="797"/>
    </location>
</feature>
<feature type="compositionally biased region" description="Low complexity" evidence="6">
    <location>
        <begin position="132"/>
        <end position="144"/>
    </location>
</feature>
<dbReference type="InterPro" id="IPR051493">
    <property type="entry name" value="CHD"/>
</dbReference>
<keyword evidence="5" id="KW-0539">Nucleus</keyword>
<dbReference type="Pfam" id="PF07533">
    <property type="entry name" value="BRK"/>
    <property type="match status" value="1"/>
</dbReference>
<dbReference type="AlphaFoldDB" id="A0A3Q3XBR3"/>
<accession>A0A3Q3XBR3</accession>
<proteinExistence type="inferred from homology"/>
<dbReference type="Gene3D" id="3.40.5.120">
    <property type="match status" value="1"/>
</dbReference>
<feature type="compositionally biased region" description="Acidic residues" evidence="6">
    <location>
        <begin position="766"/>
        <end position="783"/>
    </location>
</feature>
<feature type="compositionally biased region" description="Low complexity" evidence="6">
    <location>
        <begin position="336"/>
        <end position="355"/>
    </location>
</feature>
<feature type="compositionally biased region" description="Low complexity" evidence="6">
    <location>
        <begin position="101"/>
        <end position="118"/>
    </location>
</feature>
<feature type="region of interest" description="Disordered" evidence="6">
    <location>
        <begin position="748"/>
        <end position="811"/>
    </location>
</feature>
<dbReference type="Ensembl" id="ENSMMOT00000029005.1">
    <property type="protein sequence ID" value="ENSMMOP00000028523.1"/>
    <property type="gene ID" value="ENSMMOG00000021538.1"/>
</dbReference>
<feature type="compositionally biased region" description="Polar residues" evidence="6">
    <location>
        <begin position="85"/>
        <end position="98"/>
    </location>
</feature>
<feature type="compositionally biased region" description="Gly residues" evidence="6">
    <location>
        <begin position="119"/>
        <end position="131"/>
    </location>
</feature>
<evidence type="ECO:0000313" key="9">
    <source>
        <dbReference type="Proteomes" id="UP000261620"/>
    </source>
</evidence>
<evidence type="ECO:0000256" key="5">
    <source>
        <dbReference type="ARBA" id="ARBA00023242"/>
    </source>
</evidence>
<dbReference type="SUPFAM" id="SSF160481">
    <property type="entry name" value="BRK domain-like"/>
    <property type="match status" value="1"/>
</dbReference>
<dbReference type="PANTHER" id="PTHR46850:SF1">
    <property type="entry name" value="CHROMODOMAIN-HELICASE-DNA-BINDING PROTEIN 9"/>
    <property type="match status" value="1"/>
</dbReference>
<feature type="region of interest" description="Disordered" evidence="6">
    <location>
        <begin position="279"/>
        <end position="404"/>
    </location>
</feature>
<name>A0A3Q3XBR3_MOLML</name>
<evidence type="ECO:0000259" key="7">
    <source>
        <dbReference type="SMART" id="SM00592"/>
    </source>
</evidence>
<organism evidence="8 9">
    <name type="scientific">Mola mola</name>
    <name type="common">Ocean sunfish</name>
    <name type="synonym">Tetraodon mola</name>
    <dbReference type="NCBI Taxonomy" id="94237"/>
    <lineage>
        <taxon>Eukaryota</taxon>
        <taxon>Metazoa</taxon>
        <taxon>Chordata</taxon>
        <taxon>Craniata</taxon>
        <taxon>Vertebrata</taxon>
        <taxon>Euteleostomi</taxon>
        <taxon>Actinopterygii</taxon>
        <taxon>Neopterygii</taxon>
        <taxon>Teleostei</taxon>
        <taxon>Neoteleostei</taxon>
        <taxon>Acanthomorphata</taxon>
        <taxon>Eupercaria</taxon>
        <taxon>Tetraodontiformes</taxon>
        <taxon>Molidae</taxon>
        <taxon>Mola</taxon>
    </lineage>
</organism>
<keyword evidence="4" id="KW-0804">Transcription</keyword>
<protein>
    <recommendedName>
        <fullName evidence="7">BRK domain-containing protein</fullName>
    </recommendedName>
</protein>
<evidence type="ECO:0000256" key="3">
    <source>
        <dbReference type="ARBA" id="ARBA00023015"/>
    </source>
</evidence>
<dbReference type="InterPro" id="IPR006576">
    <property type="entry name" value="BRK_domain"/>
</dbReference>
<feature type="domain" description="BRK" evidence="7">
    <location>
        <begin position="480"/>
        <end position="524"/>
    </location>
</feature>
<dbReference type="PANTHER" id="PTHR46850">
    <property type="entry name" value="CHROMODOMAIN-HELICASE-DNA-BINDING PROTEIN 9"/>
    <property type="match status" value="1"/>
</dbReference>
<dbReference type="FunFam" id="3.40.5.120:FF:000002">
    <property type="entry name" value="chromodomain-helicase-DNA-binding protein 9 isoform X1"/>
    <property type="match status" value="1"/>
</dbReference>
<feature type="compositionally biased region" description="Basic and acidic residues" evidence="6">
    <location>
        <begin position="756"/>
        <end position="765"/>
    </location>
</feature>
<dbReference type="SMART" id="SM00592">
    <property type="entry name" value="BRK"/>
    <property type="match status" value="1"/>
</dbReference>
<dbReference type="GO" id="GO:0005634">
    <property type="term" value="C:nucleus"/>
    <property type="evidence" value="ECO:0007669"/>
    <property type="project" value="UniProtKB-SubCell"/>
</dbReference>
<feature type="compositionally biased region" description="Low complexity" evidence="6">
    <location>
        <begin position="297"/>
        <end position="308"/>
    </location>
</feature>
<feature type="compositionally biased region" description="Polar residues" evidence="6">
    <location>
        <begin position="210"/>
        <end position="220"/>
    </location>
</feature>
<comment type="subcellular location">
    <subcellularLocation>
        <location evidence="1">Nucleus</location>
    </subcellularLocation>
</comment>
<evidence type="ECO:0000256" key="4">
    <source>
        <dbReference type="ARBA" id="ARBA00023163"/>
    </source>
</evidence>
<evidence type="ECO:0000256" key="6">
    <source>
        <dbReference type="SAM" id="MobiDB-lite"/>
    </source>
</evidence>
<dbReference type="Proteomes" id="UP000261620">
    <property type="component" value="Unplaced"/>
</dbReference>
<feature type="compositionally biased region" description="Polar residues" evidence="6">
    <location>
        <begin position="32"/>
        <end position="47"/>
    </location>
</feature>
<feature type="region of interest" description="Disordered" evidence="6">
    <location>
        <begin position="21"/>
        <end position="251"/>
    </location>
</feature>
<keyword evidence="3" id="KW-0805">Transcription regulation</keyword>
<dbReference type="InterPro" id="IPR037259">
    <property type="entry name" value="BRK_sf"/>
</dbReference>
<evidence type="ECO:0000256" key="2">
    <source>
        <dbReference type="ARBA" id="ARBA00007025"/>
    </source>
</evidence>
<reference evidence="8" key="1">
    <citation type="submission" date="2025-08" db="UniProtKB">
        <authorList>
            <consortium name="Ensembl"/>
        </authorList>
    </citation>
    <scope>IDENTIFICATION</scope>
</reference>